<evidence type="ECO:0000313" key="17">
    <source>
        <dbReference type="EnsemblMetazoa" id="PHUM394240-PA"/>
    </source>
</evidence>
<evidence type="ECO:0000256" key="12">
    <source>
        <dbReference type="SAM" id="Coils"/>
    </source>
</evidence>
<dbReference type="FunFam" id="2.10.25.10:FF:000082">
    <property type="entry name" value="Laminin subunit alpha 1"/>
    <property type="match status" value="1"/>
</dbReference>
<dbReference type="SUPFAM" id="SSF49899">
    <property type="entry name" value="Concanavalin A-like lectins/glucanases"/>
    <property type="match status" value="5"/>
</dbReference>
<feature type="domain" description="Laminin G" evidence="13">
    <location>
        <begin position="1458"/>
        <end position="1641"/>
    </location>
</feature>
<feature type="domain" description="Laminin G" evidence="13">
    <location>
        <begin position="1646"/>
        <end position="1851"/>
    </location>
</feature>
<keyword evidence="7 11" id="KW-1015">Disulfide bond</keyword>
<evidence type="ECO:0000259" key="15">
    <source>
        <dbReference type="PROSITE" id="PS51115"/>
    </source>
</evidence>
<comment type="caution">
    <text evidence="11">Lacks conserved residue(s) required for the propagation of feature annotation.</text>
</comment>
<dbReference type="OMA" id="TVRQHVH"/>
<feature type="disulfide bond" evidence="11">
    <location>
        <begin position="206"/>
        <end position="218"/>
    </location>
</feature>
<organism>
    <name type="scientific">Pediculus humanus subsp. corporis</name>
    <name type="common">Body louse</name>
    <dbReference type="NCBI Taxonomy" id="121224"/>
    <lineage>
        <taxon>Eukaryota</taxon>
        <taxon>Metazoa</taxon>
        <taxon>Ecdysozoa</taxon>
        <taxon>Arthropoda</taxon>
        <taxon>Hexapoda</taxon>
        <taxon>Insecta</taxon>
        <taxon>Pterygota</taxon>
        <taxon>Neoptera</taxon>
        <taxon>Paraneoptera</taxon>
        <taxon>Psocodea</taxon>
        <taxon>Troctomorpha</taxon>
        <taxon>Phthiraptera</taxon>
        <taxon>Anoplura</taxon>
        <taxon>Pediculidae</taxon>
        <taxon>Pediculus</taxon>
    </lineage>
</organism>
<feature type="disulfide bond" evidence="11">
    <location>
        <begin position="65"/>
        <end position="77"/>
    </location>
</feature>
<feature type="disulfide bond" evidence="11">
    <location>
        <begin position="162"/>
        <end position="179"/>
    </location>
</feature>
<name>E0VR70_PEDHC</name>
<feature type="disulfide bond" evidence="11">
    <location>
        <begin position="160"/>
        <end position="172"/>
    </location>
</feature>
<keyword evidence="4" id="KW-0732">Signal</keyword>
<evidence type="ECO:0000259" key="13">
    <source>
        <dbReference type="PROSITE" id="PS50025"/>
    </source>
</evidence>
<dbReference type="FunFam" id="2.10.25.10:FF:000074">
    <property type="entry name" value="Laminin subunit alpha"/>
    <property type="match status" value="1"/>
</dbReference>
<dbReference type="FunFam" id="2.10.25.10:FF:000188">
    <property type="entry name" value="Laminin subunit gamma 2"/>
    <property type="match status" value="1"/>
</dbReference>
<dbReference type="InterPro" id="IPR050440">
    <property type="entry name" value="Laminin/Netrin_ECM"/>
</dbReference>
<dbReference type="PROSITE" id="PS51115">
    <property type="entry name" value="LAMININ_IVA"/>
    <property type="match status" value="1"/>
</dbReference>
<dbReference type="SMART" id="SM00180">
    <property type="entry name" value="EGF_Lam"/>
    <property type="match status" value="8"/>
</dbReference>
<feature type="domain" description="Laminin EGF-like" evidence="14">
    <location>
        <begin position="542"/>
        <end position="588"/>
    </location>
</feature>
<evidence type="ECO:0000256" key="1">
    <source>
        <dbReference type="ARBA" id="ARBA00004302"/>
    </source>
</evidence>
<evidence type="ECO:0000256" key="8">
    <source>
        <dbReference type="ARBA" id="ARBA00023180"/>
    </source>
</evidence>
<feature type="disulfide bond" evidence="11">
    <location>
        <begin position="16"/>
        <end position="28"/>
    </location>
</feature>
<dbReference type="Pfam" id="PF02210">
    <property type="entry name" value="Laminin_G_2"/>
    <property type="match status" value="3"/>
</dbReference>
<feature type="coiled-coil region" evidence="12">
    <location>
        <begin position="1136"/>
        <end position="1194"/>
    </location>
</feature>
<feature type="domain" description="Laminin G" evidence="13">
    <location>
        <begin position="2042"/>
        <end position="2228"/>
    </location>
</feature>
<keyword evidence="2" id="KW-0964">Secreted</keyword>
<dbReference type="GO" id="GO:0005604">
    <property type="term" value="C:basement membrane"/>
    <property type="evidence" value="ECO:0007669"/>
    <property type="project" value="UniProtKB-SubCell"/>
</dbReference>
<dbReference type="PROSITE" id="PS01248">
    <property type="entry name" value="EGF_LAM_1"/>
    <property type="match status" value="4"/>
</dbReference>
<dbReference type="Gene3D" id="2.60.120.200">
    <property type="match status" value="5"/>
</dbReference>
<reference evidence="17" key="3">
    <citation type="submission" date="2021-02" db="UniProtKB">
        <authorList>
            <consortium name="EnsemblMetazoa"/>
        </authorList>
    </citation>
    <scope>IDENTIFICATION</scope>
    <source>
        <strain evidence="17">USDA</strain>
    </source>
</reference>
<dbReference type="PANTHER" id="PTHR10574">
    <property type="entry name" value="NETRIN/LAMININ-RELATED"/>
    <property type="match status" value="1"/>
</dbReference>
<dbReference type="FunFam" id="2.10.25.10:FF:000067">
    <property type="entry name" value="Laminin subunit gamma 1"/>
    <property type="match status" value="1"/>
</dbReference>
<keyword evidence="6" id="KW-0084">Basement membrane</keyword>
<dbReference type="CDD" id="cd00055">
    <property type="entry name" value="EGF_Lam"/>
    <property type="match status" value="8"/>
</dbReference>
<feature type="domain" description="Laminin IV type A" evidence="15">
    <location>
        <begin position="277"/>
        <end position="499"/>
    </location>
</feature>
<dbReference type="GO" id="GO:0009887">
    <property type="term" value="P:animal organ morphogenesis"/>
    <property type="evidence" value="ECO:0007669"/>
    <property type="project" value="TreeGrafter"/>
</dbReference>
<dbReference type="eggNOG" id="KOG1836">
    <property type="taxonomic scope" value="Eukaryota"/>
</dbReference>
<dbReference type="EMBL" id="DS235459">
    <property type="protein sequence ID" value="EEB15876.1"/>
    <property type="molecule type" value="Genomic_DNA"/>
</dbReference>
<dbReference type="Gene3D" id="2.170.300.10">
    <property type="entry name" value="Tie2 ligand-binding domain superfamily"/>
    <property type="match status" value="2"/>
</dbReference>
<dbReference type="GO" id="GO:0009888">
    <property type="term" value="P:tissue development"/>
    <property type="evidence" value="ECO:0007669"/>
    <property type="project" value="TreeGrafter"/>
</dbReference>
<comment type="subcellular location">
    <subcellularLocation>
        <location evidence="1">Secreted</location>
        <location evidence="1">Extracellular space</location>
        <location evidence="1">Extracellular matrix</location>
        <location evidence="1">Basement membrane</location>
    </subcellularLocation>
</comment>
<feature type="coiled-coil region" evidence="12">
    <location>
        <begin position="789"/>
        <end position="823"/>
    </location>
</feature>
<accession>E0VR70</accession>
<keyword evidence="9 11" id="KW-0424">Laminin EGF-like domain</keyword>
<feature type="domain" description="Laminin EGF-like" evidence="14">
    <location>
        <begin position="644"/>
        <end position="690"/>
    </location>
</feature>
<feature type="coiled-coil region" evidence="12">
    <location>
        <begin position="728"/>
        <end position="755"/>
    </location>
</feature>
<dbReference type="InParanoid" id="E0VR70"/>
<protein>
    <submittedName>
        <fullName evidence="16">Laminin alpha-2 chain, putative</fullName>
    </submittedName>
</protein>
<dbReference type="SMART" id="SM00282">
    <property type="entry name" value="LamG"/>
    <property type="match status" value="5"/>
</dbReference>
<dbReference type="InterPro" id="IPR000034">
    <property type="entry name" value="Laminin_IV"/>
</dbReference>
<feature type="disulfide bond" evidence="11">
    <location>
        <begin position="236"/>
        <end position="245"/>
    </location>
</feature>
<dbReference type="GO" id="GO:0048731">
    <property type="term" value="P:system development"/>
    <property type="evidence" value="ECO:0007669"/>
    <property type="project" value="UniProtKB-ARBA"/>
</dbReference>
<dbReference type="SMART" id="SM00281">
    <property type="entry name" value="LamB"/>
    <property type="match status" value="1"/>
</dbReference>
<reference evidence="16" key="1">
    <citation type="submission" date="2007-04" db="EMBL/GenBank/DDBJ databases">
        <title>Annotation of Pediculus humanus corporis strain USDA.</title>
        <authorList>
            <person name="Kirkness E."/>
            <person name="Hannick L."/>
            <person name="Hass B."/>
            <person name="Bruggner R."/>
            <person name="Lawson D."/>
            <person name="Bidwell S."/>
            <person name="Joardar V."/>
            <person name="Caler E."/>
            <person name="Walenz B."/>
            <person name="Inman J."/>
            <person name="Schobel S."/>
            <person name="Galinsky K."/>
            <person name="Amedeo P."/>
            <person name="Strausberg R."/>
        </authorList>
    </citation>
    <scope>NUCLEOTIDE SEQUENCE</scope>
    <source>
        <strain evidence="16">USDA</strain>
    </source>
</reference>
<reference evidence="16" key="2">
    <citation type="submission" date="2007-04" db="EMBL/GenBank/DDBJ databases">
        <title>The genome of the human body louse.</title>
        <authorList>
            <consortium name="The Human Body Louse Genome Consortium"/>
            <person name="Kirkness E."/>
            <person name="Walenz B."/>
            <person name="Hass B."/>
            <person name="Bruggner R."/>
            <person name="Strausberg R."/>
        </authorList>
    </citation>
    <scope>NUCLEOTIDE SEQUENCE</scope>
    <source>
        <strain evidence="16">USDA</strain>
    </source>
</reference>
<feature type="disulfide bond" evidence="11">
    <location>
        <begin position="67"/>
        <end position="84"/>
    </location>
</feature>
<evidence type="ECO:0000256" key="9">
    <source>
        <dbReference type="ARBA" id="ARBA00023292"/>
    </source>
</evidence>
<feature type="domain" description="Laminin EGF-like" evidence="14">
    <location>
        <begin position="206"/>
        <end position="265"/>
    </location>
</feature>
<proteinExistence type="predicted"/>
<feature type="disulfide bond" evidence="11">
    <location>
        <begin position="644"/>
        <end position="656"/>
    </location>
</feature>
<dbReference type="Pfam" id="PF00054">
    <property type="entry name" value="Laminin_G_1"/>
    <property type="match status" value="2"/>
</dbReference>
<feature type="domain" description="Laminin G" evidence="13">
    <location>
        <begin position="1260"/>
        <end position="1446"/>
    </location>
</feature>
<evidence type="ECO:0000256" key="2">
    <source>
        <dbReference type="ARBA" id="ARBA00022525"/>
    </source>
</evidence>
<dbReference type="CDD" id="cd00110">
    <property type="entry name" value="LamG"/>
    <property type="match status" value="5"/>
</dbReference>
<dbReference type="EnsemblMetazoa" id="PHUM394240-RA">
    <property type="protein sequence ID" value="PHUM394240-PA"/>
    <property type="gene ID" value="PHUM394240"/>
</dbReference>
<dbReference type="PROSITE" id="PS50027">
    <property type="entry name" value="EGF_LAM_2"/>
    <property type="match status" value="6"/>
</dbReference>
<keyword evidence="18" id="KW-1185">Reference proteome</keyword>
<dbReference type="Proteomes" id="UP000009046">
    <property type="component" value="Unassembled WGS sequence"/>
</dbReference>
<dbReference type="VEuPathDB" id="VectorBase:PHUM394240"/>
<feature type="disulfide bond" evidence="11">
    <location>
        <begin position="561"/>
        <end position="570"/>
    </location>
</feature>
<feature type="domain" description="Laminin EGF-like" evidence="14">
    <location>
        <begin position="16"/>
        <end position="64"/>
    </location>
</feature>
<dbReference type="PROSITE" id="PS50025">
    <property type="entry name" value="LAM_G_DOMAIN"/>
    <property type="match status" value="5"/>
</dbReference>
<dbReference type="InterPro" id="IPR056863">
    <property type="entry name" value="LMN_ATRN_NET-like_EGF"/>
</dbReference>
<gene>
    <name evidence="17" type="primary">8237675</name>
    <name evidence="16" type="ORF">Phum_PHUM394240</name>
</gene>
<feature type="disulfide bond" evidence="11">
    <location>
        <begin position="37"/>
        <end position="46"/>
    </location>
</feature>
<dbReference type="PANTHER" id="PTHR10574:SF365">
    <property type="entry name" value="NETRIN-A-RELATED"/>
    <property type="match status" value="1"/>
</dbReference>
<evidence type="ECO:0000256" key="11">
    <source>
        <dbReference type="PROSITE-ProRule" id="PRU00460"/>
    </source>
</evidence>
<keyword evidence="5" id="KW-0677">Repeat</keyword>
<evidence type="ECO:0000256" key="7">
    <source>
        <dbReference type="ARBA" id="ARBA00023157"/>
    </source>
</evidence>
<feature type="domain" description="Laminin G" evidence="13">
    <location>
        <begin position="1863"/>
        <end position="2037"/>
    </location>
</feature>
<dbReference type="CTD" id="8237675"/>
<dbReference type="GeneID" id="8237675"/>
<feature type="disulfide bond" evidence="10">
    <location>
        <begin position="1419"/>
        <end position="1446"/>
    </location>
</feature>
<dbReference type="Pfam" id="PF00052">
    <property type="entry name" value="Laminin_B"/>
    <property type="match status" value="1"/>
</dbReference>
<keyword evidence="8" id="KW-0325">Glycoprotein</keyword>
<evidence type="ECO:0000259" key="14">
    <source>
        <dbReference type="PROSITE" id="PS50027"/>
    </source>
</evidence>
<evidence type="ECO:0000313" key="16">
    <source>
        <dbReference type="EMBL" id="EEB15876.1"/>
    </source>
</evidence>
<evidence type="ECO:0000256" key="6">
    <source>
        <dbReference type="ARBA" id="ARBA00022869"/>
    </source>
</evidence>
<feature type="disulfide bond" evidence="11">
    <location>
        <begin position="665"/>
        <end position="674"/>
    </location>
</feature>
<dbReference type="Pfam" id="PF00053">
    <property type="entry name" value="EGF_laminin"/>
    <property type="match status" value="7"/>
</dbReference>
<evidence type="ECO:0000256" key="3">
    <source>
        <dbReference type="ARBA" id="ARBA00022530"/>
    </source>
</evidence>
<feature type="disulfide bond" evidence="10">
    <location>
        <begin position="2201"/>
        <end position="2228"/>
    </location>
</feature>
<dbReference type="Gene3D" id="2.10.25.10">
    <property type="entry name" value="Laminin"/>
    <property type="match status" value="5"/>
</dbReference>
<dbReference type="HOGENOM" id="CLU_000301_0_1_1"/>
<evidence type="ECO:0000256" key="5">
    <source>
        <dbReference type="ARBA" id="ARBA00022737"/>
    </source>
</evidence>
<dbReference type="InterPro" id="IPR001791">
    <property type="entry name" value="Laminin_G"/>
</dbReference>
<feature type="domain" description="Laminin EGF-like" evidence="14">
    <location>
        <begin position="160"/>
        <end position="205"/>
    </location>
</feature>
<evidence type="ECO:0000313" key="18">
    <source>
        <dbReference type="Proteomes" id="UP000009046"/>
    </source>
</evidence>
<feature type="disulfide bond" evidence="11">
    <location>
        <begin position="181"/>
        <end position="190"/>
    </location>
</feature>
<dbReference type="KEGG" id="phu:Phum_PHUM394240"/>
<dbReference type="InterPro" id="IPR013320">
    <property type="entry name" value="ConA-like_dom_sf"/>
</dbReference>
<keyword evidence="12" id="KW-0175">Coiled coil</keyword>
<dbReference type="FunCoup" id="E0VR70">
    <property type="interactions" value="16"/>
</dbReference>
<dbReference type="Pfam" id="PF24973">
    <property type="entry name" value="EGF_LMN_ATRN"/>
    <property type="match status" value="1"/>
</dbReference>
<dbReference type="STRING" id="121224.E0VR70"/>
<keyword evidence="3" id="KW-0272">Extracellular matrix</keyword>
<feature type="disulfide bond" evidence="11">
    <location>
        <begin position="18"/>
        <end position="35"/>
    </location>
</feature>
<dbReference type="OrthoDB" id="8545473at2759"/>
<dbReference type="RefSeq" id="XP_002428614.1">
    <property type="nucleotide sequence ID" value="XM_002428569.1"/>
</dbReference>
<evidence type="ECO:0000256" key="4">
    <source>
        <dbReference type="ARBA" id="ARBA00022729"/>
    </source>
</evidence>
<evidence type="ECO:0000256" key="10">
    <source>
        <dbReference type="PROSITE-ProRule" id="PRU00122"/>
    </source>
</evidence>
<feature type="disulfide bond" evidence="11">
    <location>
        <begin position="86"/>
        <end position="95"/>
    </location>
</feature>
<dbReference type="SUPFAM" id="SSF57196">
    <property type="entry name" value="EGF/Laminin"/>
    <property type="match status" value="6"/>
</dbReference>
<dbReference type="PRINTS" id="PR00011">
    <property type="entry name" value="EGFLAMININ"/>
</dbReference>
<sequence length="2236" mass="250135">MSVGEKNSNISVLSRCGCYALGSDHTTCDVVTGQCKCKSNVTGRACDQCLSRHWGLTSGHGCRPCDCNVIGSISPSCDVETGQCTCKPGIGGLKCDSCLPNHYGFSINGCLECQECKVPGHVCDLETGRCVCPPYTQGVHCQTCVSNSWGHKGIKGCTPCYCDSGGSEKSQCDFYTGECLCRKGFRGSRCDSCDHGFYNFPFCKSCECDFAGTKSETCDPITKRCECDDDGGKCQCKANVIGQKCDSCKNGTFGIQEDNPNGCTACFCFGRTASCTQSGLHWSQIRAGRSRTVKIEYDPSSPFKNSLPIDSQQICYINLAFPGGEEVTINGGLNVTNNLRTIPGDTEDVKIGISYLIDTPVYWKLPKQFLGDKVLSYGGYLKFHVETEGGNTLFPPSVLSTYPLVQLQGNSKIVLQHFPLLPNKFGHYEVRLHESLWQDKYHPEKKVSREILMVALQNIQHVLIRASESADFRKAVLKDVSLDTAAASNGLALAGGVELCECPPEYNSTSCQDPSIGFYRWYDKEVNTATILIQLVGEARPCECNNRSDTCDIETGFCLNCSDNTGGPDCERCGQGFYGDPFYGPCLSCPCPEPDRNFADSCHVIAGREPICNCKPGYSGKFCDRCAYGWFGYPERTGGFCQPCECNIYGSVSDECDEKTGQCNCRPGIEGRDCTVCPTEMVLTPKGCSVCEDDCSGLLIKDFKNLTKNLNDRVRHDIKNLQPPWGTLKKLEKKLNNVKNDVREWRNTIRDIDNIIESNISGNLKTKSKHLILKAHSIDGKATAAKSEASFARKESDLLLKRIKDLREDVENTIDNLKHYTRGRDDNVINDDTTALKEGNRLLESIKKSRLPSKKQTFERILDTCTGVLNTTMHMTERYPEMWEMKENMKLLNEKLEDLEKYLGKIGETTRKVFKYSGENHHKIKHLNKKLIHASKDLEEEVEDVQKKSENILFDADSRLTEIHEMIKNLTRTLPKLKNLTEVLKTKEGILKNLNPLYATKYVKPAQNHAENLMTKALELKELFNATTKDTSSALTASKRYEDIIKDLEAAKKAAKEAVNSELMYKIFPREFDESILKRSDILKILSTRLKNTGSRQGEKNINLKTQLEREKEIVKMVEDIIRQTGISDNKLSDELNNLENNSSTVESILENVKKLNDKLNESVEMMAAKKLLINDLKNKMSNLDEKLNANNVENSKKQIEDSLKINRKIFELLKDVNKTNEENKMRKFKMSDLTNGLGKLKNKITEAKHAAESIRLSLSSNSTKGCVRSYKISGLQPTTTNRLVVALTVDPIQSNRMIFFLPSMTTSDFMALEIVDGNIRFVWDNGGGPGIISKSLLHGVKKKGPKWFKIIVERVSHTAKLWLHTEESTSVKPVTNSSNPNFGRLDVSSNDEIWIGGLPQNYDRPPEILSLQQGLPGCLHSLNLDDRPIGLWNYYTDYSNSCSACEKGIDSVVDGSIYYFNGKGYSLLKHAPKAIYNRYQFSVALKFKTYDDNSILFLAVSADKSRYASLTLRDGRVVFQIGYGGESQLEMSSTKKFNDGNWTTVEASRNFDRRRIIEKGLLKVEDEMKEAAPPTPPMQSQIPELATADYLVGGFPPGYDFGFLNLRLPQPFLGCMSDVFIEKDIYNLLKGKTNGVETSCADKVLKTSGFHGKGYLKLEATRLKKDSSFGLALRTFQPNAIVLLANGIIQKITADDERKRESYYSVSLVEGRAEVRINAGTGVITLVSQKLCNDGRFHSIRVVKMGRKLELRVDDELQSSSALPEGAITVKAKDLYLGGLPEKIDGSIYVSDTTPFVGTIKDLLFNNALHSFDKPLFAKGVDIGRLGPENVDNMTFPEMTKLPPQNHYQCYRSRKYALDPRGAKLGDSLNSYIQLHMRRRGIFQKNFTIQIDLRTFHPNGLLFFVPGSNKGGKQKHFLLSLFKNGHFQIVVKAKKKLEILSESKMNNGTWQTVLLKRIDKKLNVLINKSEQMKLKLPKRLNLDHSIFIGGTSEHGPVDSFVSKQPGFTGCVKNFKINNQTEDLIGENSLHQGVGQCFPNVEKGSYYSGDAFIAYAGKNLTLESLISIEIEFRTSEMSGILISFSDFTDQPAVSLEINNGKVIFSVVDASSTVKFKLVHEFMSEYVVCDNKWHRIHTMLENDQLTMRIDQTDVKYNFTRDEYDCLNVPITTTAPVYIGGLPERLTSSGKPLLETRDNFKGCMRNVVIGDKTIDFTHVKIRHNVLIGSCPANNNHYK</sequence>
<dbReference type="EMBL" id="AAZO01004618">
    <property type="status" value="NOT_ANNOTATED_CDS"/>
    <property type="molecule type" value="Genomic_DNA"/>
</dbReference>
<dbReference type="FunFam" id="2.10.25.10:FF:000242">
    <property type="entry name" value="Laminin subunit alpha 1"/>
    <property type="match status" value="1"/>
</dbReference>
<feature type="coiled-coil region" evidence="12">
    <location>
        <begin position="882"/>
        <end position="948"/>
    </location>
</feature>
<feature type="domain" description="Laminin EGF-like" evidence="14">
    <location>
        <begin position="65"/>
        <end position="112"/>
    </location>
</feature>
<dbReference type="InterPro" id="IPR002049">
    <property type="entry name" value="LE_dom"/>
</dbReference>
<feature type="disulfide bond" evidence="11">
    <location>
        <begin position="646"/>
        <end position="663"/>
    </location>
</feature>